<reference evidence="1" key="1">
    <citation type="submission" date="2022-06" db="EMBL/GenBank/DDBJ databases">
        <title>Physiological and biochemical characterization and genomic elucidation of a strain of the genus Ensifer adhaerens M8 that combines arsenic oxidation and chromium reduction.</title>
        <authorList>
            <person name="Li X."/>
            <person name="Yu c."/>
        </authorList>
    </citation>
    <scope>NUCLEOTIDE SEQUENCE</scope>
    <source>
        <strain evidence="1">M8</strain>
        <plasmid evidence="1">pB</plasmid>
    </source>
</reference>
<proteinExistence type="predicted"/>
<evidence type="ECO:0000313" key="2">
    <source>
        <dbReference type="EMBL" id="WFP94745.1"/>
    </source>
</evidence>
<organism evidence="1 3">
    <name type="scientific">Ensifer adhaerens</name>
    <name type="common">Sinorhizobium morelense</name>
    <dbReference type="NCBI Taxonomy" id="106592"/>
    <lineage>
        <taxon>Bacteria</taxon>
        <taxon>Pseudomonadati</taxon>
        <taxon>Pseudomonadota</taxon>
        <taxon>Alphaproteobacteria</taxon>
        <taxon>Hyphomicrobiales</taxon>
        <taxon>Rhizobiaceae</taxon>
        <taxon>Sinorhizobium/Ensifer group</taxon>
        <taxon>Ensifer</taxon>
    </lineage>
</organism>
<dbReference type="EMBL" id="CP121310">
    <property type="protein sequence ID" value="WFP94745.1"/>
    <property type="molecule type" value="Genomic_DNA"/>
</dbReference>
<dbReference type="Proteomes" id="UP001214094">
    <property type="component" value="Plasmid unnamedB"/>
</dbReference>
<dbReference type="AlphaFoldDB" id="A0A9Q9DDP4"/>
<dbReference type="Proteomes" id="UP001055460">
    <property type="component" value="Plasmid pB"/>
</dbReference>
<geneLocation type="plasmid" evidence="1 3">
    <name>pB</name>
</geneLocation>
<dbReference type="GeneID" id="42983393"/>
<keyword evidence="4" id="KW-1185">Reference proteome</keyword>
<evidence type="ECO:0000313" key="3">
    <source>
        <dbReference type="Proteomes" id="UP001055460"/>
    </source>
</evidence>
<accession>A0A9Q9DDP4</accession>
<dbReference type="EMBL" id="CP098809">
    <property type="protein sequence ID" value="USJ27938.1"/>
    <property type="molecule type" value="Genomic_DNA"/>
</dbReference>
<dbReference type="RefSeq" id="WP_060539275.1">
    <property type="nucleotide sequence ID" value="NZ_CP015882.1"/>
</dbReference>
<evidence type="ECO:0000313" key="4">
    <source>
        <dbReference type="Proteomes" id="UP001214094"/>
    </source>
</evidence>
<reference evidence="2 4" key="2">
    <citation type="submission" date="2023-03" db="EMBL/GenBank/DDBJ databases">
        <title>Comparative genome and transcriptome analysis combination mining strategies for increasing vitamin B12 production of Ensifer adhaerens strain.</title>
        <authorList>
            <person name="Yongheng L."/>
        </authorList>
    </citation>
    <scope>NUCLEOTIDE SEQUENCE [LARGE SCALE GENOMIC DNA]</scope>
    <source>
        <strain evidence="2 4">Casida A-T305</strain>
        <plasmid evidence="2 4">unnamedB</plasmid>
    </source>
</reference>
<protein>
    <submittedName>
        <fullName evidence="1">Uncharacterized protein</fullName>
    </submittedName>
</protein>
<gene>
    <name evidence="1" type="ORF">NE863_29135</name>
    <name evidence="2" type="ORF">P4B07_33690</name>
</gene>
<sequence>MRKIWASRSLRGGRGFLSRVGFLHLRVANDVGFVVPPSFETAFRPLLLGPPLAACIRPIDGFSIGDFKEVSSELRNCSISSPRIRPHLQGMLDFFDDLIGVERGNAHRNAGSAE</sequence>
<geneLocation type="plasmid" evidence="2 4">
    <name>unnamedB</name>
</geneLocation>
<keyword evidence="1" id="KW-0614">Plasmid</keyword>
<evidence type="ECO:0000313" key="1">
    <source>
        <dbReference type="EMBL" id="USJ27938.1"/>
    </source>
</evidence>
<name>A0A9Q9DDP4_ENSAD</name>